<dbReference type="AlphaFoldDB" id="A0A497JJN2"/>
<proteinExistence type="predicted"/>
<keyword evidence="1" id="KW-1133">Transmembrane helix</keyword>
<evidence type="ECO:0000313" key="3">
    <source>
        <dbReference type="Proteomes" id="UP000278031"/>
    </source>
</evidence>
<dbReference type="EMBL" id="QMWP01000076">
    <property type="protein sequence ID" value="RLG70181.1"/>
    <property type="molecule type" value="Genomic_DNA"/>
</dbReference>
<feature type="transmembrane region" description="Helical" evidence="1">
    <location>
        <begin position="41"/>
        <end position="58"/>
    </location>
</feature>
<name>A0A497JJN2_9ARCH</name>
<accession>A0A497JJN2</accession>
<sequence>MEFLDLYNIFVNEIAGSEILFLLISLAVIAYLAARLRFPNGVALMILGVFILLTSAFMKLLFPVTLLFIGIFFGYQLTRLFKG</sequence>
<gene>
    <name evidence="2" type="ORF">DRO04_02255</name>
</gene>
<reference evidence="2 3" key="1">
    <citation type="submission" date="2018-06" db="EMBL/GenBank/DDBJ databases">
        <title>Extensive metabolic versatility and redundancy in microbially diverse, dynamic hydrothermal sediments.</title>
        <authorList>
            <person name="Dombrowski N."/>
            <person name="Teske A."/>
            <person name="Baker B.J."/>
        </authorList>
    </citation>
    <scope>NUCLEOTIDE SEQUENCE [LARGE SCALE GENOMIC DNA]</scope>
    <source>
        <strain evidence="2">B51_G17</strain>
    </source>
</reference>
<organism evidence="2 3">
    <name type="scientific">Candidatus Iainarchaeum sp</name>
    <dbReference type="NCBI Taxonomy" id="3101447"/>
    <lineage>
        <taxon>Archaea</taxon>
        <taxon>Candidatus Iainarchaeota</taxon>
        <taxon>Candidatus Iainarchaeia</taxon>
        <taxon>Candidatus Iainarchaeales</taxon>
        <taxon>Candidatus Iainarchaeaceae</taxon>
        <taxon>Candidatus Iainarchaeum</taxon>
    </lineage>
</organism>
<comment type="caution">
    <text evidence="2">The sequence shown here is derived from an EMBL/GenBank/DDBJ whole genome shotgun (WGS) entry which is preliminary data.</text>
</comment>
<protein>
    <submittedName>
        <fullName evidence="2">Uncharacterized protein</fullName>
    </submittedName>
</protein>
<dbReference type="Proteomes" id="UP000278031">
    <property type="component" value="Unassembled WGS sequence"/>
</dbReference>
<feature type="transmembrane region" description="Helical" evidence="1">
    <location>
        <begin position="14"/>
        <end position="34"/>
    </location>
</feature>
<evidence type="ECO:0000256" key="1">
    <source>
        <dbReference type="SAM" id="Phobius"/>
    </source>
</evidence>
<evidence type="ECO:0000313" key="2">
    <source>
        <dbReference type="EMBL" id="RLG70181.1"/>
    </source>
</evidence>
<keyword evidence="1" id="KW-0812">Transmembrane</keyword>
<keyword evidence="1" id="KW-0472">Membrane</keyword>